<keyword evidence="4" id="KW-1185">Reference proteome</keyword>
<dbReference type="EMBL" id="JAQHRD010000007">
    <property type="protein sequence ID" value="KAJ6438743.1"/>
    <property type="molecule type" value="Genomic_DNA"/>
</dbReference>
<feature type="compositionally biased region" description="Basic and acidic residues" evidence="1">
    <location>
        <begin position="67"/>
        <end position="82"/>
    </location>
</feature>
<accession>A0AB34FHT8</accession>
<name>A0AB34FHT8_9HYPO</name>
<protein>
    <submittedName>
        <fullName evidence="3">Uncharacterized protein</fullName>
    </submittedName>
</protein>
<keyword evidence="2" id="KW-0732">Signal</keyword>
<evidence type="ECO:0000256" key="2">
    <source>
        <dbReference type="SAM" id="SignalP"/>
    </source>
</evidence>
<reference evidence="3" key="1">
    <citation type="submission" date="2023-01" db="EMBL/GenBank/DDBJ databases">
        <title>The growth and conidiation of Purpureocillium lavendulum are regulated by nitrogen source and histone H3K14 acetylation.</title>
        <authorList>
            <person name="Tang P."/>
            <person name="Han J."/>
            <person name="Zhang C."/>
            <person name="Tang P."/>
            <person name="Qi F."/>
            <person name="Zhang K."/>
            <person name="Liang L."/>
        </authorList>
    </citation>
    <scope>NUCLEOTIDE SEQUENCE</scope>
    <source>
        <strain evidence="3">YMF1.00683</strain>
    </source>
</reference>
<comment type="caution">
    <text evidence="3">The sequence shown here is derived from an EMBL/GenBank/DDBJ whole genome shotgun (WGS) entry which is preliminary data.</text>
</comment>
<dbReference type="Proteomes" id="UP001163105">
    <property type="component" value="Unassembled WGS sequence"/>
</dbReference>
<feature type="signal peptide" evidence="2">
    <location>
        <begin position="1"/>
        <end position="23"/>
    </location>
</feature>
<feature type="region of interest" description="Disordered" evidence="1">
    <location>
        <begin position="58"/>
        <end position="82"/>
    </location>
</feature>
<sequence length="120" mass="13226">MEILALLPVLAALAAFNPSPSMAFVLARDKRDISTLSANLQNRNGLLQQRAPVPQLSTCGFLNGDPSRPRTADPGIEQHTDDTSHKFWFDNDISSIKRLDLVHSIKDIIGANQRDDQCTT</sequence>
<organism evidence="3 4">
    <name type="scientific">Purpureocillium lavendulum</name>
    <dbReference type="NCBI Taxonomy" id="1247861"/>
    <lineage>
        <taxon>Eukaryota</taxon>
        <taxon>Fungi</taxon>
        <taxon>Dikarya</taxon>
        <taxon>Ascomycota</taxon>
        <taxon>Pezizomycotina</taxon>
        <taxon>Sordariomycetes</taxon>
        <taxon>Hypocreomycetidae</taxon>
        <taxon>Hypocreales</taxon>
        <taxon>Ophiocordycipitaceae</taxon>
        <taxon>Purpureocillium</taxon>
    </lineage>
</organism>
<evidence type="ECO:0000313" key="3">
    <source>
        <dbReference type="EMBL" id="KAJ6438743.1"/>
    </source>
</evidence>
<feature type="chain" id="PRO_5044207138" evidence="2">
    <location>
        <begin position="24"/>
        <end position="120"/>
    </location>
</feature>
<evidence type="ECO:0000256" key="1">
    <source>
        <dbReference type="SAM" id="MobiDB-lite"/>
    </source>
</evidence>
<dbReference type="AlphaFoldDB" id="A0AB34FHT8"/>
<proteinExistence type="predicted"/>
<evidence type="ECO:0000313" key="4">
    <source>
        <dbReference type="Proteomes" id="UP001163105"/>
    </source>
</evidence>
<gene>
    <name evidence="3" type="ORF">O9K51_08144</name>
</gene>